<gene>
    <name evidence="1" type="ordered locus">msr9665</name>
</gene>
<dbReference type="AlphaFoldDB" id="Q98P02"/>
<protein>
    <submittedName>
        <fullName evidence="1">Msr9665 protein</fullName>
    </submittedName>
</protein>
<dbReference type="KEGG" id="mlo:msr9665"/>
<geneLocation type="plasmid" evidence="1 2">
    <name>pMLb</name>
</geneLocation>
<dbReference type="Proteomes" id="UP000000552">
    <property type="component" value="Plasmid pMLb"/>
</dbReference>
<evidence type="ECO:0000313" key="1">
    <source>
        <dbReference type="EMBL" id="BAB54853.1"/>
    </source>
</evidence>
<proteinExistence type="predicted"/>
<accession>Q98P02</accession>
<sequence length="58" mass="6843">MFAMLETEPKRWLSRFGKSERRPFPAPPKLADMIFDPSTLPQRRHHALGKLDWFVAHP</sequence>
<dbReference type="EMBL" id="AP003017">
    <property type="protein sequence ID" value="BAB54853.1"/>
    <property type="molecule type" value="Genomic_DNA"/>
</dbReference>
<keyword evidence="1" id="KW-0614">Plasmid</keyword>
<evidence type="ECO:0000313" key="2">
    <source>
        <dbReference type="Proteomes" id="UP000000552"/>
    </source>
</evidence>
<name>Q98P02_RHILO</name>
<reference evidence="1 2" key="1">
    <citation type="journal article" date="2000" name="DNA Res.">
        <title>Complete genome structure of the nitrogen-fixing symbiotic bacterium Mesorhizobium loti.</title>
        <authorList>
            <person name="Kaneko T."/>
            <person name="Nakamura Y."/>
            <person name="Sato S."/>
            <person name="Asamizu E."/>
            <person name="Kato T."/>
            <person name="Sasamoto S."/>
            <person name="Watanabe A."/>
            <person name="Idesawa K."/>
            <person name="Ishikawa A."/>
            <person name="Kawashima K."/>
            <person name="Kimura T."/>
            <person name="Kishida Y."/>
            <person name="Kiyokawa C."/>
            <person name="Kohara M."/>
            <person name="Matsumoto M."/>
            <person name="Matsuno A."/>
            <person name="Mochizuki Y."/>
            <person name="Nakayama S."/>
            <person name="Nakazaki N."/>
            <person name="Shimpo S."/>
            <person name="Sugimoto M."/>
            <person name="Takeuchi C."/>
            <person name="Yamada M."/>
            <person name="Tabata S."/>
        </authorList>
    </citation>
    <scope>NUCLEOTIDE SEQUENCE [LARGE SCALE GENOMIC DNA]</scope>
    <source>
        <strain evidence="2">LMG 29417 / CECT 9101 / MAFF 303099</strain>
        <plasmid evidence="1 2">pMLb</plasmid>
    </source>
</reference>
<organism evidence="1 2">
    <name type="scientific">Mesorhizobium japonicum (strain LMG 29417 / CECT 9101 / MAFF 303099)</name>
    <name type="common">Mesorhizobium loti (strain MAFF 303099)</name>
    <dbReference type="NCBI Taxonomy" id="266835"/>
    <lineage>
        <taxon>Bacteria</taxon>
        <taxon>Pseudomonadati</taxon>
        <taxon>Pseudomonadota</taxon>
        <taxon>Alphaproteobacteria</taxon>
        <taxon>Hyphomicrobiales</taxon>
        <taxon>Phyllobacteriaceae</taxon>
        <taxon>Mesorhizobium</taxon>
    </lineage>
</organism>
<dbReference type="HOGENOM" id="CLU_2976219_0_0_5"/>